<feature type="signal peptide" evidence="17">
    <location>
        <begin position="1"/>
        <end position="18"/>
    </location>
</feature>
<evidence type="ECO:0000256" key="9">
    <source>
        <dbReference type="ARBA" id="ARBA00022982"/>
    </source>
</evidence>
<evidence type="ECO:0000256" key="10">
    <source>
        <dbReference type="ARBA" id="ARBA00022989"/>
    </source>
</evidence>
<feature type="transmembrane region" description="Helical" evidence="16">
    <location>
        <begin position="84"/>
        <end position="102"/>
    </location>
</feature>
<keyword evidence="10 16" id="KW-1133">Transmembrane helix</keyword>
<evidence type="ECO:0000256" key="2">
    <source>
        <dbReference type="ARBA" id="ARBA00005698"/>
    </source>
</evidence>
<dbReference type="CTD" id="4541"/>
<dbReference type="RefSeq" id="YP_009412748.1">
    <property type="nucleotide sequence ID" value="NC_035553.1"/>
</dbReference>
<keyword evidence="6" id="KW-0679">Respiratory chain</keyword>
<evidence type="ECO:0000256" key="7">
    <source>
        <dbReference type="ARBA" id="ARBA00022692"/>
    </source>
</evidence>
<evidence type="ECO:0000256" key="11">
    <source>
        <dbReference type="ARBA" id="ARBA00023027"/>
    </source>
</evidence>
<evidence type="ECO:0000256" key="16">
    <source>
        <dbReference type="SAM" id="Phobius"/>
    </source>
</evidence>
<evidence type="ECO:0000256" key="14">
    <source>
        <dbReference type="ARBA" id="ARBA00031019"/>
    </source>
</evidence>
<evidence type="ECO:0000256" key="6">
    <source>
        <dbReference type="ARBA" id="ARBA00022660"/>
    </source>
</evidence>
<dbReference type="EC" id="7.1.1.2" evidence="3"/>
<accession>A0A343ER38</accession>
<organism evidence="18">
    <name type="scientific">Anabropsis crenatis</name>
    <dbReference type="NCBI Taxonomy" id="2019519"/>
    <lineage>
        <taxon>Eukaryota</taxon>
        <taxon>Metazoa</taxon>
        <taxon>Ecdysozoa</taxon>
        <taxon>Arthropoda</taxon>
        <taxon>Hexapoda</taxon>
        <taxon>Insecta</taxon>
        <taxon>Pterygota</taxon>
        <taxon>Neoptera</taxon>
        <taxon>Polyneoptera</taxon>
        <taxon>Orthoptera</taxon>
        <taxon>Ensifera</taxon>
        <taxon>Tettigoniidea</taxon>
        <taxon>Stenopelmatoidea</taxon>
        <taxon>Anostostomatidae</taxon>
        <taxon>Anabropsinae</taxon>
        <taxon>Anabropsis</taxon>
        <taxon>Carnabropsis</taxon>
    </lineage>
</organism>
<evidence type="ECO:0000256" key="4">
    <source>
        <dbReference type="ARBA" id="ARBA00021095"/>
    </source>
</evidence>
<keyword evidence="12 18" id="KW-0496">Mitochondrion</keyword>
<keyword evidence="9" id="KW-0249">Electron transport</keyword>
<keyword evidence="8" id="KW-1278">Translocase</keyword>
<dbReference type="GeneID" id="33874118"/>
<dbReference type="AlphaFoldDB" id="A0A343ER38"/>
<keyword evidence="17" id="KW-0732">Signal</keyword>
<keyword evidence="11" id="KW-0520">NAD</keyword>
<sequence>MFHFILLMTNMMIALIFTQLNHPLAMTLIILMQTLMICLLTGLISQSFWFSYILFLVFLGGMLVLFIYITSLASNEMFIIPTKFILSSLSILMMFILISFMLDSSLINLNITNNDMNLSTNNSIYLSNESTMSLMKLYNNPTELITLMLVLYLFLTLIAIVKITNIFQGPLRQKN</sequence>
<gene>
    <name evidence="18" type="primary">ND6</name>
</gene>
<keyword evidence="5" id="KW-0813">Transport</keyword>
<keyword evidence="13 16" id="KW-0472">Membrane</keyword>
<comment type="subcellular location">
    <subcellularLocation>
        <location evidence="1">Mitochondrion membrane</location>
        <topology evidence="1">Multi-pass membrane protein</topology>
    </subcellularLocation>
</comment>
<feature type="transmembrane region" description="Helical" evidence="16">
    <location>
        <begin position="49"/>
        <end position="72"/>
    </location>
</feature>
<evidence type="ECO:0000256" key="15">
    <source>
        <dbReference type="ARBA" id="ARBA00049551"/>
    </source>
</evidence>
<evidence type="ECO:0000256" key="8">
    <source>
        <dbReference type="ARBA" id="ARBA00022967"/>
    </source>
</evidence>
<evidence type="ECO:0000313" key="18">
    <source>
        <dbReference type="EMBL" id="ASK85619.1"/>
    </source>
</evidence>
<dbReference type="EMBL" id="KY296453">
    <property type="protein sequence ID" value="ASK85619.1"/>
    <property type="molecule type" value="Genomic_DNA"/>
</dbReference>
<keyword evidence="7 16" id="KW-0812">Transmembrane</keyword>
<comment type="similarity">
    <text evidence="2">Belongs to the complex I subunit 6 family.</text>
</comment>
<proteinExistence type="inferred from homology"/>
<evidence type="ECO:0000256" key="5">
    <source>
        <dbReference type="ARBA" id="ARBA00022448"/>
    </source>
</evidence>
<dbReference type="PANTHER" id="PTHR11435:SF1">
    <property type="entry name" value="NADH-UBIQUINONE OXIDOREDUCTASE CHAIN 6"/>
    <property type="match status" value="1"/>
</dbReference>
<dbReference type="GO" id="GO:0031966">
    <property type="term" value="C:mitochondrial membrane"/>
    <property type="evidence" value="ECO:0007669"/>
    <property type="project" value="UniProtKB-SubCell"/>
</dbReference>
<evidence type="ECO:0000256" key="3">
    <source>
        <dbReference type="ARBA" id="ARBA00012944"/>
    </source>
</evidence>
<comment type="catalytic activity">
    <reaction evidence="15">
        <text>a ubiquinone + NADH + 5 H(+)(in) = a ubiquinol + NAD(+) + 4 H(+)(out)</text>
        <dbReference type="Rhea" id="RHEA:29091"/>
        <dbReference type="Rhea" id="RHEA-COMP:9565"/>
        <dbReference type="Rhea" id="RHEA-COMP:9566"/>
        <dbReference type="ChEBI" id="CHEBI:15378"/>
        <dbReference type="ChEBI" id="CHEBI:16389"/>
        <dbReference type="ChEBI" id="CHEBI:17976"/>
        <dbReference type="ChEBI" id="CHEBI:57540"/>
        <dbReference type="ChEBI" id="CHEBI:57945"/>
        <dbReference type="EC" id="7.1.1.2"/>
    </reaction>
</comment>
<dbReference type="InterPro" id="IPR050269">
    <property type="entry name" value="ComplexI_Subunit6"/>
</dbReference>
<feature type="transmembrane region" description="Helical" evidence="16">
    <location>
        <begin position="144"/>
        <end position="167"/>
    </location>
</feature>
<evidence type="ECO:0000256" key="17">
    <source>
        <dbReference type="SAM" id="SignalP"/>
    </source>
</evidence>
<dbReference type="GO" id="GO:0008137">
    <property type="term" value="F:NADH dehydrogenase (ubiquinone) activity"/>
    <property type="evidence" value="ECO:0007669"/>
    <property type="project" value="UniProtKB-EC"/>
</dbReference>
<feature type="transmembrane region" description="Helical" evidence="16">
    <location>
        <begin position="20"/>
        <end position="43"/>
    </location>
</feature>
<dbReference type="PANTHER" id="PTHR11435">
    <property type="entry name" value="NADH UBIQUINONE OXIDOREDUCTASE SUBUNIT ND6"/>
    <property type="match status" value="1"/>
</dbReference>
<evidence type="ECO:0000256" key="12">
    <source>
        <dbReference type="ARBA" id="ARBA00023128"/>
    </source>
</evidence>
<evidence type="ECO:0000256" key="13">
    <source>
        <dbReference type="ARBA" id="ARBA00023136"/>
    </source>
</evidence>
<name>A0A343ER38_9ORTH</name>
<evidence type="ECO:0000256" key="1">
    <source>
        <dbReference type="ARBA" id="ARBA00004225"/>
    </source>
</evidence>
<geneLocation type="mitochondrion" evidence="18"/>
<protein>
    <recommendedName>
        <fullName evidence="4">NADH-ubiquinone oxidoreductase chain 6</fullName>
        <ecNumber evidence="3">7.1.1.2</ecNumber>
    </recommendedName>
    <alternativeName>
        <fullName evidence="14">NADH dehydrogenase subunit 6</fullName>
    </alternativeName>
</protein>
<reference evidence="18" key="1">
    <citation type="submission" date="2016-12" db="EMBL/GenBank/DDBJ databases">
        <title>Towards a mitogenomic phylogeny of Tettigoniidea.</title>
        <authorList>
            <person name="Song Q."/>
        </authorList>
    </citation>
    <scope>NUCLEOTIDE SEQUENCE</scope>
</reference>
<feature type="chain" id="PRO_5016607969" description="NADH-ubiquinone oxidoreductase chain 6" evidence="17">
    <location>
        <begin position="19"/>
        <end position="175"/>
    </location>
</feature>